<accession>A0A653DWM1</accession>
<dbReference type="Proteomes" id="UP000410492">
    <property type="component" value="Unassembled WGS sequence"/>
</dbReference>
<keyword evidence="2" id="KW-1185">Reference proteome</keyword>
<protein>
    <submittedName>
        <fullName evidence="1">Uncharacterized protein</fullName>
    </submittedName>
</protein>
<dbReference type="AlphaFoldDB" id="A0A653DWM1"/>
<evidence type="ECO:0000313" key="2">
    <source>
        <dbReference type="Proteomes" id="UP000410492"/>
    </source>
</evidence>
<organism evidence="1 2">
    <name type="scientific">Callosobruchus maculatus</name>
    <name type="common">Southern cowpea weevil</name>
    <name type="synonym">Pulse bruchid</name>
    <dbReference type="NCBI Taxonomy" id="64391"/>
    <lineage>
        <taxon>Eukaryota</taxon>
        <taxon>Metazoa</taxon>
        <taxon>Ecdysozoa</taxon>
        <taxon>Arthropoda</taxon>
        <taxon>Hexapoda</taxon>
        <taxon>Insecta</taxon>
        <taxon>Pterygota</taxon>
        <taxon>Neoptera</taxon>
        <taxon>Endopterygota</taxon>
        <taxon>Coleoptera</taxon>
        <taxon>Polyphaga</taxon>
        <taxon>Cucujiformia</taxon>
        <taxon>Chrysomeloidea</taxon>
        <taxon>Chrysomelidae</taxon>
        <taxon>Bruchinae</taxon>
        <taxon>Bruchini</taxon>
        <taxon>Callosobruchus</taxon>
    </lineage>
</organism>
<reference evidence="1 2" key="1">
    <citation type="submission" date="2019-01" db="EMBL/GenBank/DDBJ databases">
        <authorList>
            <person name="Sayadi A."/>
        </authorList>
    </citation>
    <scope>NUCLEOTIDE SEQUENCE [LARGE SCALE GENOMIC DNA]</scope>
</reference>
<proteinExistence type="predicted"/>
<sequence length="55" mass="6342">MELTDASCRISRQPFFHTVPISFFTCCLAKQKCHAAEGSCRILLFRCCGLYNFIY</sequence>
<name>A0A653DWM1_CALMS</name>
<evidence type="ECO:0000313" key="1">
    <source>
        <dbReference type="EMBL" id="VEN64160.1"/>
    </source>
</evidence>
<dbReference type="EMBL" id="CAACVG010015155">
    <property type="protein sequence ID" value="VEN64160.1"/>
    <property type="molecule type" value="Genomic_DNA"/>
</dbReference>
<gene>
    <name evidence="1" type="ORF">CALMAC_LOCUS20778</name>
</gene>